<protein>
    <submittedName>
        <fullName evidence="5">AcrR family transcriptional regulator</fullName>
    </submittedName>
</protein>
<dbReference type="PANTHER" id="PTHR30055">
    <property type="entry name" value="HTH-TYPE TRANSCRIPTIONAL REGULATOR RUTR"/>
    <property type="match status" value="1"/>
</dbReference>
<dbReference type="InterPro" id="IPR036271">
    <property type="entry name" value="Tet_transcr_reg_TetR-rel_C_sf"/>
</dbReference>
<comment type="caution">
    <text evidence="5">The sequence shown here is derived from an EMBL/GenBank/DDBJ whole genome shotgun (WGS) entry which is preliminary data.</text>
</comment>
<dbReference type="Pfam" id="PF14246">
    <property type="entry name" value="TetR_C_7"/>
    <property type="match status" value="1"/>
</dbReference>
<evidence type="ECO:0000259" key="4">
    <source>
        <dbReference type="PROSITE" id="PS50977"/>
    </source>
</evidence>
<feature type="domain" description="HTH tetR-type" evidence="4">
    <location>
        <begin position="20"/>
        <end position="80"/>
    </location>
</feature>
<keyword evidence="1 2" id="KW-0238">DNA-binding</keyword>
<dbReference type="Proteomes" id="UP001560019">
    <property type="component" value="Unassembled WGS sequence"/>
</dbReference>
<organism evidence="5 6">
    <name type="scientific">Rhodovulum iodosum</name>
    <dbReference type="NCBI Taxonomy" id="68291"/>
    <lineage>
        <taxon>Bacteria</taxon>
        <taxon>Pseudomonadati</taxon>
        <taxon>Pseudomonadota</taxon>
        <taxon>Alphaproteobacteria</taxon>
        <taxon>Rhodobacterales</taxon>
        <taxon>Paracoccaceae</taxon>
        <taxon>Rhodovulum</taxon>
    </lineage>
</organism>
<dbReference type="InterPro" id="IPR050109">
    <property type="entry name" value="HTH-type_TetR-like_transc_reg"/>
</dbReference>
<accession>A0ABV3XX67</accession>
<evidence type="ECO:0000256" key="2">
    <source>
        <dbReference type="PROSITE-ProRule" id="PRU00335"/>
    </source>
</evidence>
<sequence>MTRDEGRMARRGRKPQMPPEERVAAILDAAERVLARDGLRGATMAAFAAEAGMSKRTLYGAFSGRDALLVACMRRLRSSVMRPPGPGAQDLPLAERLFRLLLPDPAFMASSLPIEIIRAVIAEAPHHPELAAAFLEEGPLAAHRLIRDELERAAARGEVTIDDPDFAAVLLHDMAYNGLLEKLIAPERRTPGADTAAARLRTAIAVFLHGISAAREV</sequence>
<evidence type="ECO:0000313" key="5">
    <source>
        <dbReference type="EMBL" id="MEX5729947.1"/>
    </source>
</evidence>
<dbReference type="PRINTS" id="PR00455">
    <property type="entry name" value="HTHTETR"/>
</dbReference>
<dbReference type="Gene3D" id="1.10.357.10">
    <property type="entry name" value="Tetracycline Repressor, domain 2"/>
    <property type="match status" value="1"/>
</dbReference>
<name>A0ABV3XX67_9RHOB</name>
<gene>
    <name evidence="5" type="ORF">Ga0609869_003300</name>
</gene>
<keyword evidence="6" id="KW-1185">Reference proteome</keyword>
<dbReference type="Pfam" id="PF00440">
    <property type="entry name" value="TetR_N"/>
    <property type="match status" value="1"/>
</dbReference>
<dbReference type="RefSeq" id="WP_125403606.1">
    <property type="nucleotide sequence ID" value="NZ_JBEHHI010000003.1"/>
</dbReference>
<dbReference type="InterPro" id="IPR039536">
    <property type="entry name" value="TetR_C_Proteobacteria"/>
</dbReference>
<dbReference type="EMBL" id="JBEHHI010000003">
    <property type="protein sequence ID" value="MEX5729947.1"/>
    <property type="molecule type" value="Genomic_DNA"/>
</dbReference>
<evidence type="ECO:0000256" key="1">
    <source>
        <dbReference type="ARBA" id="ARBA00023125"/>
    </source>
</evidence>
<dbReference type="PROSITE" id="PS50977">
    <property type="entry name" value="HTH_TETR_2"/>
    <property type="match status" value="1"/>
</dbReference>
<dbReference type="InterPro" id="IPR001647">
    <property type="entry name" value="HTH_TetR"/>
</dbReference>
<proteinExistence type="predicted"/>
<feature type="DNA-binding region" description="H-T-H motif" evidence="2">
    <location>
        <begin position="43"/>
        <end position="62"/>
    </location>
</feature>
<dbReference type="SUPFAM" id="SSF48498">
    <property type="entry name" value="Tetracyclin repressor-like, C-terminal domain"/>
    <property type="match status" value="1"/>
</dbReference>
<reference evidence="5 6" key="1">
    <citation type="submission" date="2024-06" db="EMBL/GenBank/DDBJ databases">
        <title>Genome of Rhodovulum iodosum, a marine photoferrotroph.</title>
        <authorList>
            <person name="Bianchini G."/>
            <person name="Nikeleit V."/>
            <person name="Kappler A."/>
            <person name="Bryce C."/>
            <person name="Sanchez-Baracaldo P."/>
        </authorList>
    </citation>
    <scope>NUCLEOTIDE SEQUENCE [LARGE SCALE GENOMIC DNA]</scope>
    <source>
        <strain evidence="5 6">UT/N1</strain>
    </source>
</reference>
<dbReference type="InterPro" id="IPR009057">
    <property type="entry name" value="Homeodomain-like_sf"/>
</dbReference>
<evidence type="ECO:0000313" key="6">
    <source>
        <dbReference type="Proteomes" id="UP001560019"/>
    </source>
</evidence>
<dbReference type="PANTHER" id="PTHR30055:SF146">
    <property type="entry name" value="HTH-TYPE TRANSCRIPTIONAL DUAL REGULATOR CECR"/>
    <property type="match status" value="1"/>
</dbReference>
<evidence type="ECO:0000256" key="3">
    <source>
        <dbReference type="SAM" id="MobiDB-lite"/>
    </source>
</evidence>
<feature type="region of interest" description="Disordered" evidence="3">
    <location>
        <begin position="1"/>
        <end position="20"/>
    </location>
</feature>
<dbReference type="SUPFAM" id="SSF46689">
    <property type="entry name" value="Homeodomain-like"/>
    <property type="match status" value="1"/>
</dbReference>